<feature type="non-terminal residue" evidence="3">
    <location>
        <position position="1"/>
    </location>
</feature>
<dbReference type="PANTHER" id="PTHR34136">
    <property type="match status" value="1"/>
</dbReference>
<accession>A0A424YG89</accession>
<proteinExistence type="predicted"/>
<dbReference type="EMBL" id="QZAA01000098">
    <property type="protein sequence ID" value="RQD76926.1"/>
    <property type="molecule type" value="Genomic_DNA"/>
</dbReference>
<dbReference type="Pfam" id="PF03808">
    <property type="entry name" value="Glyco_tran_WecG"/>
    <property type="match status" value="1"/>
</dbReference>
<evidence type="ECO:0000313" key="4">
    <source>
        <dbReference type="Proteomes" id="UP000285138"/>
    </source>
</evidence>
<dbReference type="GO" id="GO:0016758">
    <property type="term" value="F:hexosyltransferase activity"/>
    <property type="evidence" value="ECO:0007669"/>
    <property type="project" value="TreeGrafter"/>
</dbReference>
<evidence type="ECO:0000256" key="2">
    <source>
        <dbReference type="ARBA" id="ARBA00022679"/>
    </source>
</evidence>
<keyword evidence="2 3" id="KW-0808">Transferase</keyword>
<sequence length="64" mass="7387">PFVMGVGGSLDVEAGITLRAPSWCQKLGLEWLYRLLREPTRVKRFSFLPLFALLLGVEWLRNLR</sequence>
<dbReference type="InterPro" id="IPR004629">
    <property type="entry name" value="WecG_TagA_CpsF"/>
</dbReference>
<name>A0A424YG89_9FIRM</name>
<reference evidence="3 4" key="1">
    <citation type="submission" date="2018-08" db="EMBL/GenBank/DDBJ databases">
        <title>The metabolism and importance of syntrophic acetate oxidation coupled to methane or sulfide production in haloalkaline environments.</title>
        <authorList>
            <person name="Timmers P.H.A."/>
            <person name="Vavourakis C.D."/>
            <person name="Sorokin D.Y."/>
            <person name="Sinninghe Damste J.S."/>
            <person name="Muyzer G."/>
            <person name="Stams A.J.M."/>
            <person name="Plugge C.M."/>
        </authorList>
    </citation>
    <scope>NUCLEOTIDE SEQUENCE [LARGE SCALE GENOMIC DNA]</scope>
    <source>
        <strain evidence="3">MSAO_Bac1</strain>
    </source>
</reference>
<dbReference type="Proteomes" id="UP000285138">
    <property type="component" value="Unassembled WGS sequence"/>
</dbReference>
<keyword evidence="1" id="KW-0328">Glycosyltransferase</keyword>
<gene>
    <name evidence="3" type="ORF">D5R97_03395</name>
</gene>
<organism evidence="3 4">
    <name type="scientific">Candidatus Syntrophonatronum acetioxidans</name>
    <dbReference type="NCBI Taxonomy" id="1795816"/>
    <lineage>
        <taxon>Bacteria</taxon>
        <taxon>Bacillati</taxon>
        <taxon>Bacillota</taxon>
        <taxon>Clostridia</taxon>
        <taxon>Eubacteriales</taxon>
        <taxon>Syntrophomonadaceae</taxon>
        <taxon>Candidatus Syntrophonatronum</taxon>
    </lineage>
</organism>
<dbReference type="AlphaFoldDB" id="A0A424YG89"/>
<protein>
    <submittedName>
        <fullName evidence="3">Glycosyltransferase</fullName>
    </submittedName>
</protein>
<comment type="caution">
    <text evidence="3">The sequence shown here is derived from an EMBL/GenBank/DDBJ whole genome shotgun (WGS) entry which is preliminary data.</text>
</comment>
<evidence type="ECO:0000256" key="1">
    <source>
        <dbReference type="ARBA" id="ARBA00022676"/>
    </source>
</evidence>
<dbReference type="PANTHER" id="PTHR34136:SF1">
    <property type="entry name" value="UDP-N-ACETYL-D-MANNOSAMINURONIC ACID TRANSFERASE"/>
    <property type="match status" value="1"/>
</dbReference>
<evidence type="ECO:0000313" key="3">
    <source>
        <dbReference type="EMBL" id="RQD76926.1"/>
    </source>
</evidence>